<comment type="caution">
    <text evidence="2">The sequence shown here is derived from an EMBL/GenBank/DDBJ whole genome shotgun (WGS) entry which is preliminary data.</text>
</comment>
<reference evidence="2" key="1">
    <citation type="submission" date="2021-03" db="EMBL/GenBank/DDBJ databases">
        <title>Draft genome sequence of rust myrtle Austropuccinia psidii MF-1, a brazilian biotype.</title>
        <authorList>
            <person name="Quecine M.C."/>
            <person name="Pachon D.M.R."/>
            <person name="Bonatelli M.L."/>
            <person name="Correr F.H."/>
            <person name="Franceschini L.M."/>
            <person name="Leite T.F."/>
            <person name="Margarido G.R.A."/>
            <person name="Almeida C.A."/>
            <person name="Ferrarezi J.A."/>
            <person name="Labate C.A."/>
        </authorList>
    </citation>
    <scope>NUCLEOTIDE SEQUENCE</scope>
    <source>
        <strain evidence="2">MF-1</strain>
    </source>
</reference>
<dbReference type="EMBL" id="AVOT02020702">
    <property type="protein sequence ID" value="MBW0509038.1"/>
    <property type="molecule type" value="Genomic_DNA"/>
</dbReference>
<feature type="compositionally biased region" description="Basic and acidic residues" evidence="1">
    <location>
        <begin position="126"/>
        <end position="145"/>
    </location>
</feature>
<dbReference type="Proteomes" id="UP000765509">
    <property type="component" value="Unassembled WGS sequence"/>
</dbReference>
<protein>
    <submittedName>
        <fullName evidence="2">Uncharacterized protein</fullName>
    </submittedName>
</protein>
<feature type="region of interest" description="Disordered" evidence="1">
    <location>
        <begin position="58"/>
        <end position="90"/>
    </location>
</feature>
<sequence>MYKWKPSLPTNPEIVITQSTSNGISDIERQNIHEIVSLALQKQSSMYHAKMQHLKETIQKLQMEEEEEKDLPSKKTAKSQNPQPSMPNVNVKIKTVKSTKKEQFKTEIKEKGKYEKVVMANQNQKNWDRVSGRKAMEHKLGSSPA</sequence>
<keyword evidence="3" id="KW-1185">Reference proteome</keyword>
<proteinExistence type="predicted"/>
<evidence type="ECO:0000313" key="3">
    <source>
        <dbReference type="Proteomes" id="UP000765509"/>
    </source>
</evidence>
<feature type="region of interest" description="Disordered" evidence="1">
    <location>
        <begin position="121"/>
        <end position="145"/>
    </location>
</feature>
<gene>
    <name evidence="2" type="ORF">O181_048753</name>
</gene>
<dbReference type="AlphaFoldDB" id="A0A9Q3DYK4"/>
<evidence type="ECO:0000313" key="2">
    <source>
        <dbReference type="EMBL" id="MBW0509038.1"/>
    </source>
</evidence>
<accession>A0A9Q3DYK4</accession>
<name>A0A9Q3DYK4_9BASI</name>
<evidence type="ECO:0000256" key="1">
    <source>
        <dbReference type="SAM" id="MobiDB-lite"/>
    </source>
</evidence>
<feature type="compositionally biased region" description="Polar residues" evidence="1">
    <location>
        <begin position="78"/>
        <end position="88"/>
    </location>
</feature>
<organism evidence="2 3">
    <name type="scientific">Austropuccinia psidii MF-1</name>
    <dbReference type="NCBI Taxonomy" id="1389203"/>
    <lineage>
        <taxon>Eukaryota</taxon>
        <taxon>Fungi</taxon>
        <taxon>Dikarya</taxon>
        <taxon>Basidiomycota</taxon>
        <taxon>Pucciniomycotina</taxon>
        <taxon>Pucciniomycetes</taxon>
        <taxon>Pucciniales</taxon>
        <taxon>Sphaerophragmiaceae</taxon>
        <taxon>Austropuccinia</taxon>
    </lineage>
</organism>